<keyword evidence="4" id="KW-1185">Reference proteome</keyword>
<dbReference type="Gene3D" id="3.50.50.60">
    <property type="entry name" value="FAD/NAD(P)-binding domain"/>
    <property type="match status" value="1"/>
</dbReference>
<evidence type="ECO:0000256" key="1">
    <source>
        <dbReference type="ARBA" id="ARBA00023002"/>
    </source>
</evidence>
<keyword evidence="1 3" id="KW-0560">Oxidoreductase</keyword>
<name>A0ABT7LI41_9BURK</name>
<protein>
    <submittedName>
        <fullName evidence="3">FAD-dependent oxidoreductase</fullName>
        <ecNumber evidence="3">1.-.-.-</ecNumber>
    </submittedName>
</protein>
<dbReference type="EC" id="1.-.-.-" evidence="3"/>
<organism evidence="3 4">
    <name type="scientific">Roseateles subflavus</name>
    <dbReference type="NCBI Taxonomy" id="3053353"/>
    <lineage>
        <taxon>Bacteria</taxon>
        <taxon>Pseudomonadati</taxon>
        <taxon>Pseudomonadota</taxon>
        <taxon>Betaproteobacteria</taxon>
        <taxon>Burkholderiales</taxon>
        <taxon>Sphaerotilaceae</taxon>
        <taxon>Roseateles</taxon>
    </lineage>
</organism>
<gene>
    <name evidence="3" type="ORF">QRD43_11490</name>
</gene>
<evidence type="ECO:0000259" key="2">
    <source>
        <dbReference type="Pfam" id="PF01266"/>
    </source>
</evidence>
<dbReference type="Pfam" id="PF01266">
    <property type="entry name" value="DAO"/>
    <property type="match status" value="1"/>
</dbReference>
<dbReference type="RefSeq" id="WP_285982624.1">
    <property type="nucleotide sequence ID" value="NZ_JASVDS010000003.1"/>
</dbReference>
<evidence type="ECO:0000313" key="4">
    <source>
        <dbReference type="Proteomes" id="UP001238603"/>
    </source>
</evidence>
<dbReference type="PANTHER" id="PTHR13847:SF249">
    <property type="entry name" value="OXIDOREDUCTASE-RELATED"/>
    <property type="match status" value="1"/>
</dbReference>
<dbReference type="PRINTS" id="PR00411">
    <property type="entry name" value="PNDRDTASEI"/>
</dbReference>
<accession>A0ABT7LI41</accession>
<dbReference type="EMBL" id="JASVDS010000003">
    <property type="protein sequence ID" value="MDL5032526.1"/>
    <property type="molecule type" value="Genomic_DNA"/>
</dbReference>
<dbReference type="GO" id="GO:0016491">
    <property type="term" value="F:oxidoreductase activity"/>
    <property type="evidence" value="ECO:0007669"/>
    <property type="project" value="UniProtKB-KW"/>
</dbReference>
<dbReference type="Gene3D" id="3.30.9.10">
    <property type="entry name" value="D-Amino Acid Oxidase, subunit A, domain 2"/>
    <property type="match status" value="1"/>
</dbReference>
<sequence length="452" mass="49951">MNAQPLAIPRTPMDTITTPLHARAARDRAPTYYTATLQEETRYPTLEGHATVDVAIIGGGFTGVATAVELAERGLKVALVETHRIGWGASGRNGGQVTGSLSGDAAMRRQMQRRLGREVDDFIWHLRWRGHDIIRARVARYGISCDLRDGHLHAAMTPAHMADLQRAFDEAQQRGMGSDVALLDAAGMREHLASERYVGAICNMRNLHLHPLNLCIGEARAAASLGVRIFEHTEVLEITHGPRPMLVTRHGRIHARQVLLAGDVHHQLERRKLGGMIFPAMGGIVTTEPLGPLAQTLNPRNLAVYDCRFVLDYYRFTPEGRLLFGGGANYSGRDSRDVAAELRPAIEQTFPQLKGVRIDFEWTCAMGIVINRIPQLGKLSENVWYCQGYSGHGVATSHVMGEIMAEAITGTLGRFDTFALCRHISVPFGRALGNPLLAVGMWYYQMREKLRG</sequence>
<dbReference type="SUPFAM" id="SSF51905">
    <property type="entry name" value="FAD/NAD(P)-binding domain"/>
    <property type="match status" value="1"/>
</dbReference>
<feature type="domain" description="FAD dependent oxidoreductase" evidence="2">
    <location>
        <begin position="53"/>
        <end position="406"/>
    </location>
</feature>
<dbReference type="InterPro" id="IPR006076">
    <property type="entry name" value="FAD-dep_OxRdtase"/>
</dbReference>
<dbReference type="Proteomes" id="UP001238603">
    <property type="component" value="Unassembled WGS sequence"/>
</dbReference>
<comment type="caution">
    <text evidence="3">The sequence shown here is derived from an EMBL/GenBank/DDBJ whole genome shotgun (WGS) entry which is preliminary data.</text>
</comment>
<reference evidence="3 4" key="1">
    <citation type="submission" date="2023-06" db="EMBL/GenBank/DDBJ databases">
        <title>Pelomonas sp. APW6 16S ribosomal RNA gene genome sequencing and assembly.</title>
        <authorList>
            <person name="Woo H."/>
        </authorList>
    </citation>
    <scope>NUCLEOTIDE SEQUENCE [LARGE SCALE GENOMIC DNA]</scope>
    <source>
        <strain evidence="3 4">APW6</strain>
    </source>
</reference>
<proteinExistence type="predicted"/>
<dbReference type="InterPro" id="IPR036188">
    <property type="entry name" value="FAD/NAD-bd_sf"/>
</dbReference>
<dbReference type="PANTHER" id="PTHR13847">
    <property type="entry name" value="SARCOSINE DEHYDROGENASE-RELATED"/>
    <property type="match status" value="1"/>
</dbReference>
<evidence type="ECO:0000313" key="3">
    <source>
        <dbReference type="EMBL" id="MDL5032526.1"/>
    </source>
</evidence>